<gene>
    <name evidence="7" type="ORF">LELG_04587</name>
</gene>
<feature type="transmembrane region" description="Helical" evidence="5">
    <location>
        <begin position="87"/>
        <end position="109"/>
    </location>
</feature>
<evidence type="ECO:0000259" key="6">
    <source>
        <dbReference type="Pfam" id="PF06813"/>
    </source>
</evidence>
<dbReference type="EMBL" id="CH981529">
    <property type="protein sequence ID" value="EDK46406.1"/>
    <property type="molecule type" value="Genomic_DNA"/>
</dbReference>
<dbReference type="AlphaFoldDB" id="A5E4P8"/>
<comment type="subcellular location">
    <subcellularLocation>
        <location evidence="1">Membrane</location>
        <topology evidence="1">Multi-pass membrane protein</topology>
    </subcellularLocation>
</comment>
<keyword evidence="3 5" id="KW-1133">Transmembrane helix</keyword>
<reference evidence="7 8" key="1">
    <citation type="journal article" date="2009" name="Nature">
        <title>Evolution of pathogenicity and sexual reproduction in eight Candida genomes.</title>
        <authorList>
            <person name="Butler G."/>
            <person name="Rasmussen M.D."/>
            <person name="Lin M.F."/>
            <person name="Santos M.A."/>
            <person name="Sakthikumar S."/>
            <person name="Munro C.A."/>
            <person name="Rheinbay E."/>
            <person name="Grabherr M."/>
            <person name="Forche A."/>
            <person name="Reedy J.L."/>
            <person name="Agrafioti I."/>
            <person name="Arnaud M.B."/>
            <person name="Bates S."/>
            <person name="Brown A.J."/>
            <person name="Brunke S."/>
            <person name="Costanzo M.C."/>
            <person name="Fitzpatrick D.A."/>
            <person name="de Groot P.W."/>
            <person name="Harris D."/>
            <person name="Hoyer L.L."/>
            <person name="Hube B."/>
            <person name="Klis F.M."/>
            <person name="Kodira C."/>
            <person name="Lennard N."/>
            <person name="Logue M.E."/>
            <person name="Martin R."/>
            <person name="Neiman A.M."/>
            <person name="Nikolaou E."/>
            <person name="Quail M.A."/>
            <person name="Quinn J."/>
            <person name="Santos M.C."/>
            <person name="Schmitzberger F.F."/>
            <person name="Sherlock G."/>
            <person name="Shah P."/>
            <person name="Silverstein K.A."/>
            <person name="Skrzypek M.S."/>
            <person name="Soll D."/>
            <person name="Staggs R."/>
            <person name="Stansfield I."/>
            <person name="Stumpf M.P."/>
            <person name="Sudbery P.E."/>
            <person name="Srikantha T."/>
            <person name="Zeng Q."/>
            <person name="Berman J."/>
            <person name="Berriman M."/>
            <person name="Heitman J."/>
            <person name="Gow N.A."/>
            <person name="Lorenz M.C."/>
            <person name="Birren B.W."/>
            <person name="Kellis M."/>
            <person name="Cuomo C.A."/>
        </authorList>
    </citation>
    <scope>NUCLEOTIDE SEQUENCE [LARGE SCALE GENOMIC DNA]</scope>
    <source>
        <strain evidence="8">ATCC 11503 / BCRC 21390 / CBS 2605 / JCM 1781 / NBRC 1676 / NRRL YB-4239</strain>
    </source>
</reference>
<proteinExistence type="predicted"/>
<feature type="transmembrane region" description="Helical" evidence="5">
    <location>
        <begin position="146"/>
        <end position="165"/>
    </location>
</feature>
<dbReference type="InterPro" id="IPR036259">
    <property type="entry name" value="MFS_trans_sf"/>
</dbReference>
<feature type="transmembrane region" description="Helical" evidence="5">
    <location>
        <begin position="263"/>
        <end position="285"/>
    </location>
</feature>
<name>A5E4P8_LODEL</name>
<evidence type="ECO:0000256" key="5">
    <source>
        <dbReference type="SAM" id="Phobius"/>
    </source>
</evidence>
<evidence type="ECO:0000256" key="1">
    <source>
        <dbReference type="ARBA" id="ARBA00004141"/>
    </source>
</evidence>
<feature type="transmembrane region" description="Helical" evidence="5">
    <location>
        <begin position="62"/>
        <end position="81"/>
    </location>
</feature>
<protein>
    <recommendedName>
        <fullName evidence="6">Nodulin-like domain-containing protein</fullName>
    </recommendedName>
</protein>
<dbReference type="Proteomes" id="UP000001996">
    <property type="component" value="Unassembled WGS sequence"/>
</dbReference>
<dbReference type="PANTHER" id="PTHR21576:SF158">
    <property type="entry name" value="RIBOSOMAL RNA-PROCESSING PROTEIN 12-LIKE CONSERVED DOMAIN-CONTAINING PROTEIN"/>
    <property type="match status" value="1"/>
</dbReference>
<feature type="transmembrane region" description="Helical" evidence="5">
    <location>
        <begin position="26"/>
        <end position="50"/>
    </location>
</feature>
<dbReference type="eggNOG" id="ENOG502RWDV">
    <property type="taxonomic scope" value="Eukaryota"/>
</dbReference>
<dbReference type="OMA" id="CTGVECY"/>
<dbReference type="GeneID" id="5231320"/>
<evidence type="ECO:0000313" key="8">
    <source>
        <dbReference type="Proteomes" id="UP000001996"/>
    </source>
</evidence>
<dbReference type="OrthoDB" id="410267at2759"/>
<organism evidence="7 8">
    <name type="scientific">Lodderomyces elongisporus (strain ATCC 11503 / CBS 2605 / JCM 1781 / NBRC 1676 / NRRL YB-4239)</name>
    <name type="common">Yeast</name>
    <name type="synonym">Saccharomyces elongisporus</name>
    <dbReference type="NCBI Taxonomy" id="379508"/>
    <lineage>
        <taxon>Eukaryota</taxon>
        <taxon>Fungi</taxon>
        <taxon>Dikarya</taxon>
        <taxon>Ascomycota</taxon>
        <taxon>Saccharomycotina</taxon>
        <taxon>Pichiomycetes</taxon>
        <taxon>Debaryomycetaceae</taxon>
        <taxon>Candida/Lodderomyces clade</taxon>
        <taxon>Lodderomyces</taxon>
    </lineage>
</organism>
<accession>A5E4P8</accession>
<sequence>MLIVSGYIGMKFQYDLKWNNLLLSCYWIFSIGLGSTFITSACLKCCAVSFPSIRGVATSLPLALYGLSALFYSVIASAFYSERTSDFLEFLARSIVIIFVACFPSVYMADKDHKKKASLQSKRGPRSLDNANHTSLRRRLFFSLKFWLIFIITGILAALGQMYIYSVGYIVKALVVSETDPSPTLALNVDILIQQQQQVQVGLLSIANCLGRITSGIMGDIITQSFNKPRSWLLIIPASGTLVAQLLSSAVHHYSSLSLNSFLIGYVYGFMFCLMPIIVGDVFGMDNFSFNWGMVTLAPIIPSYYFTSLFGKIYDANSSLGSAVENLLNVDPDAGTTVTAKIQGCFLGNQCYNEIFGLTTTIAAVAIFLVVILNASDLLFKRKKLLSLLEIRADNFASEKPK</sequence>
<dbReference type="KEGG" id="lel:PVL30_004308"/>
<feature type="domain" description="Nodulin-like" evidence="6">
    <location>
        <begin position="23"/>
        <end position="116"/>
    </location>
</feature>
<dbReference type="SUPFAM" id="SSF103473">
    <property type="entry name" value="MFS general substrate transporter"/>
    <property type="match status" value="1"/>
</dbReference>
<feature type="transmembrane region" description="Helical" evidence="5">
    <location>
        <begin position="232"/>
        <end position="251"/>
    </location>
</feature>
<keyword evidence="8" id="KW-1185">Reference proteome</keyword>
<dbReference type="InterPro" id="IPR010658">
    <property type="entry name" value="Nodulin-like"/>
</dbReference>
<feature type="transmembrane region" description="Helical" evidence="5">
    <location>
        <begin position="355"/>
        <end position="375"/>
    </location>
</feature>
<evidence type="ECO:0000313" key="7">
    <source>
        <dbReference type="EMBL" id="EDK46406.1"/>
    </source>
</evidence>
<dbReference type="HOGENOM" id="CLU_012596_0_1_1"/>
<evidence type="ECO:0000256" key="3">
    <source>
        <dbReference type="ARBA" id="ARBA00022989"/>
    </source>
</evidence>
<keyword evidence="4 5" id="KW-0472">Membrane</keyword>
<dbReference type="VEuPathDB" id="FungiDB:LELG_04587"/>
<evidence type="ECO:0000256" key="4">
    <source>
        <dbReference type="ARBA" id="ARBA00023136"/>
    </source>
</evidence>
<dbReference type="GO" id="GO:0000329">
    <property type="term" value="C:fungal-type vacuole membrane"/>
    <property type="evidence" value="ECO:0007669"/>
    <property type="project" value="TreeGrafter"/>
</dbReference>
<dbReference type="PANTHER" id="PTHR21576">
    <property type="entry name" value="UNCHARACTERIZED NODULIN-LIKE PROTEIN"/>
    <property type="match status" value="1"/>
</dbReference>
<dbReference type="Pfam" id="PF06813">
    <property type="entry name" value="Nodulin-like"/>
    <property type="match status" value="1"/>
</dbReference>
<evidence type="ECO:0000256" key="2">
    <source>
        <dbReference type="ARBA" id="ARBA00022692"/>
    </source>
</evidence>
<dbReference type="InParanoid" id="A5E4P8"/>
<keyword evidence="2 5" id="KW-0812">Transmembrane</keyword>